<keyword evidence="3" id="KW-0238">DNA-binding</keyword>
<dbReference type="PANTHER" id="PTHR43140">
    <property type="entry name" value="TYPE-1 RESTRICTION ENZYME ECOKI SPECIFICITY PROTEIN"/>
    <property type="match status" value="1"/>
</dbReference>
<keyword evidence="7" id="KW-1185">Reference proteome</keyword>
<dbReference type="Gene3D" id="3.90.220.20">
    <property type="entry name" value="DNA methylase specificity domains"/>
    <property type="match status" value="2"/>
</dbReference>
<name>A0ABQ6K494_9MICO</name>
<proteinExistence type="inferred from homology"/>
<dbReference type="SUPFAM" id="SSF116734">
    <property type="entry name" value="DNA methylase specificity domain"/>
    <property type="match status" value="2"/>
</dbReference>
<dbReference type="GO" id="GO:0004519">
    <property type="term" value="F:endonuclease activity"/>
    <property type="evidence" value="ECO:0007669"/>
    <property type="project" value="UniProtKB-KW"/>
</dbReference>
<reference evidence="7" key="1">
    <citation type="journal article" date="2019" name="Int. J. Syst. Evol. Microbiol.">
        <title>The Global Catalogue of Microorganisms (GCM) 10K type strain sequencing project: providing services to taxonomists for standard genome sequencing and annotation.</title>
        <authorList>
            <consortium name="The Broad Institute Genomics Platform"/>
            <consortium name="The Broad Institute Genome Sequencing Center for Infectious Disease"/>
            <person name="Wu L."/>
            <person name="Ma J."/>
        </authorList>
    </citation>
    <scope>NUCLEOTIDE SEQUENCE [LARGE SCALE GENOMIC DNA]</scope>
    <source>
        <strain evidence="7">NBRC 108894</strain>
    </source>
</reference>
<comment type="subunit">
    <text evidence="4">The methyltransferase is composed of M and S polypeptides.</text>
</comment>
<keyword evidence="2" id="KW-0680">Restriction system</keyword>
<evidence type="ECO:0000256" key="1">
    <source>
        <dbReference type="ARBA" id="ARBA00010923"/>
    </source>
</evidence>
<dbReference type="EMBL" id="BSVB01000001">
    <property type="protein sequence ID" value="GMA93692.1"/>
    <property type="molecule type" value="Genomic_DNA"/>
</dbReference>
<dbReference type="PANTHER" id="PTHR43140:SF1">
    <property type="entry name" value="TYPE I RESTRICTION ENZYME ECOKI SPECIFICITY SUBUNIT"/>
    <property type="match status" value="1"/>
</dbReference>
<keyword evidence="6" id="KW-0540">Nuclease</keyword>
<evidence type="ECO:0000256" key="2">
    <source>
        <dbReference type="ARBA" id="ARBA00022747"/>
    </source>
</evidence>
<sequence>MPWLSPKDMGDEVLVQTRDHVTAAAVDDGRAKVVPAGSVAVVVRSGILERTVPIAIVPFETTLNQDMKAIVPSSDVDVRWIAWALRSQERQILAGDRKSGTTVASLDSGTFSSRTIPVPPLAEQRRIVDILEGHLSRLDRAEELFEHAVAGAGIIARRYGDVLLTSVRDPIRPLGKLLREPMRNGISAPATKASSGVRTLTLTAVTKGEFTEANTKLTSADPARAVGLWLEKGDVLVERSNTPELVGTSAMYRGSPEWAIFPDLMIRVRVDGAIVVPEYLELVLQSSVTRQFLTSHAKGLAGSMPKIDQPTLARVSVPLPPIPAQREVVDRWRSLRESSLRLRSAITVSRTRSASLRRALLTAAFSGRLTGRASDTDRIEELADASHDTR</sequence>
<evidence type="ECO:0000313" key="6">
    <source>
        <dbReference type="EMBL" id="GMA93692.1"/>
    </source>
</evidence>
<evidence type="ECO:0000256" key="4">
    <source>
        <dbReference type="ARBA" id="ARBA00038652"/>
    </source>
</evidence>
<comment type="similarity">
    <text evidence="1">Belongs to the type-I restriction system S methylase family.</text>
</comment>
<dbReference type="InterPro" id="IPR044946">
    <property type="entry name" value="Restrct_endonuc_typeI_TRD_sf"/>
</dbReference>
<dbReference type="InterPro" id="IPR000055">
    <property type="entry name" value="Restrct_endonuc_typeI_TRD"/>
</dbReference>
<evidence type="ECO:0000259" key="5">
    <source>
        <dbReference type="Pfam" id="PF01420"/>
    </source>
</evidence>
<feature type="domain" description="Type I restriction modification DNA specificity" evidence="5">
    <location>
        <begin position="2"/>
        <end position="136"/>
    </location>
</feature>
<organism evidence="6 7">
    <name type="scientific">Pseudolysinimonas kribbensis</name>
    <dbReference type="NCBI Taxonomy" id="433641"/>
    <lineage>
        <taxon>Bacteria</taxon>
        <taxon>Bacillati</taxon>
        <taxon>Actinomycetota</taxon>
        <taxon>Actinomycetes</taxon>
        <taxon>Micrococcales</taxon>
        <taxon>Microbacteriaceae</taxon>
        <taxon>Pseudolysinimonas</taxon>
    </lineage>
</organism>
<comment type="caution">
    <text evidence="6">The sequence shown here is derived from an EMBL/GenBank/DDBJ whole genome shotgun (WGS) entry which is preliminary data.</text>
</comment>
<accession>A0ABQ6K494</accession>
<evidence type="ECO:0000313" key="7">
    <source>
        <dbReference type="Proteomes" id="UP001157034"/>
    </source>
</evidence>
<evidence type="ECO:0000256" key="3">
    <source>
        <dbReference type="ARBA" id="ARBA00023125"/>
    </source>
</evidence>
<dbReference type="CDD" id="cd17261">
    <property type="entry name" value="RMtype1_S_EcoKI-TRD2-CR2_like"/>
    <property type="match status" value="1"/>
</dbReference>
<dbReference type="CDD" id="cd17249">
    <property type="entry name" value="RMtype1_S_EcoR124I-TRD2-CR2_like"/>
    <property type="match status" value="1"/>
</dbReference>
<dbReference type="Proteomes" id="UP001157034">
    <property type="component" value="Unassembled WGS sequence"/>
</dbReference>
<dbReference type="InterPro" id="IPR051212">
    <property type="entry name" value="Type-I_RE_S_subunit"/>
</dbReference>
<gene>
    <name evidence="6" type="ORF">GCM10025881_05160</name>
</gene>
<protein>
    <submittedName>
        <fullName evidence="6">Restriction endonuclease subunit S</fullName>
    </submittedName>
</protein>
<dbReference type="Pfam" id="PF01420">
    <property type="entry name" value="Methylase_S"/>
    <property type="match status" value="1"/>
</dbReference>
<keyword evidence="6" id="KW-0255">Endonuclease</keyword>
<keyword evidence="6" id="KW-0378">Hydrolase</keyword>